<dbReference type="Gene3D" id="3.30.200.20">
    <property type="entry name" value="Phosphorylase Kinase, domain 1"/>
    <property type="match status" value="1"/>
</dbReference>
<name>A0A4C1YCH6_EUMVA</name>
<proteinExistence type="predicted"/>
<reference evidence="1 2" key="1">
    <citation type="journal article" date="2019" name="Commun. Biol.">
        <title>The bagworm genome reveals a unique fibroin gene that provides high tensile strength.</title>
        <authorList>
            <person name="Kono N."/>
            <person name="Nakamura H."/>
            <person name="Ohtoshi R."/>
            <person name="Tomita M."/>
            <person name="Numata K."/>
            <person name="Arakawa K."/>
        </authorList>
    </citation>
    <scope>NUCLEOTIDE SEQUENCE [LARGE SCALE GENOMIC DNA]</scope>
</reference>
<gene>
    <name evidence="1" type="ORF">EVAR_103180_1</name>
</gene>
<dbReference type="STRING" id="151549.A0A4C1YCH6"/>
<evidence type="ECO:0000313" key="1">
    <source>
        <dbReference type="EMBL" id="GBP73718.1"/>
    </source>
</evidence>
<sequence length="214" mass="24618">MDTNYKQIHKTKHFPIDQLVRVGNYELEKTIGTGNFAVVKLATHVITKTKDFVLLGRCIVIDVGKFAKSLFRLRFSPDVIVPEEHILLHRRHSSVKPRSATVFGDEASYKRSIYSWFTEFKRGRVNLSDDAVLPMIETDIHVTYHEIRAYSNIGMSQIRSILRKHLGAKNLCSRWISHNLTEVRKTDRVTWCLSFRFKEGASNLAWDIVAGGET</sequence>
<dbReference type="Proteomes" id="UP000299102">
    <property type="component" value="Unassembled WGS sequence"/>
</dbReference>
<dbReference type="EMBL" id="BGZK01001184">
    <property type="protein sequence ID" value="GBP73718.1"/>
    <property type="molecule type" value="Genomic_DNA"/>
</dbReference>
<organism evidence="1 2">
    <name type="scientific">Eumeta variegata</name>
    <name type="common">Bagworm moth</name>
    <name type="synonym">Eumeta japonica</name>
    <dbReference type="NCBI Taxonomy" id="151549"/>
    <lineage>
        <taxon>Eukaryota</taxon>
        <taxon>Metazoa</taxon>
        <taxon>Ecdysozoa</taxon>
        <taxon>Arthropoda</taxon>
        <taxon>Hexapoda</taxon>
        <taxon>Insecta</taxon>
        <taxon>Pterygota</taxon>
        <taxon>Neoptera</taxon>
        <taxon>Endopterygota</taxon>
        <taxon>Lepidoptera</taxon>
        <taxon>Glossata</taxon>
        <taxon>Ditrysia</taxon>
        <taxon>Tineoidea</taxon>
        <taxon>Psychidae</taxon>
        <taxon>Oiketicinae</taxon>
        <taxon>Eumeta</taxon>
    </lineage>
</organism>
<comment type="caution">
    <text evidence="1">The sequence shown here is derived from an EMBL/GenBank/DDBJ whole genome shotgun (WGS) entry which is preliminary data.</text>
</comment>
<evidence type="ECO:0000313" key="2">
    <source>
        <dbReference type="Proteomes" id="UP000299102"/>
    </source>
</evidence>
<dbReference type="OrthoDB" id="193931at2759"/>
<protein>
    <submittedName>
        <fullName evidence="1">Uncharacterized protein</fullName>
    </submittedName>
</protein>
<keyword evidence="2" id="KW-1185">Reference proteome</keyword>
<accession>A0A4C1YCH6</accession>
<dbReference type="AlphaFoldDB" id="A0A4C1YCH6"/>